<dbReference type="AlphaFoldDB" id="A0A178IMF0"/>
<accession>A0A178IMF0</accession>
<protein>
    <recommendedName>
        <fullName evidence="2">SGNH hydrolase-type esterase domain-containing protein</fullName>
    </recommendedName>
</protein>
<dbReference type="Gene3D" id="2.60.120.260">
    <property type="entry name" value="Galactose-binding domain-like"/>
    <property type="match status" value="1"/>
</dbReference>
<dbReference type="SUPFAM" id="SSF52266">
    <property type="entry name" value="SGNH hydrolase"/>
    <property type="match status" value="1"/>
</dbReference>
<comment type="caution">
    <text evidence="3">The sequence shown here is derived from an EMBL/GenBank/DDBJ whole genome shotgun (WGS) entry which is preliminary data.</text>
</comment>
<dbReference type="PANTHER" id="PTHR30383">
    <property type="entry name" value="THIOESTERASE 1/PROTEASE 1/LYSOPHOSPHOLIPASE L1"/>
    <property type="match status" value="1"/>
</dbReference>
<sequence>MLSLCVSIPALACAILPAYAAHADGAARVLVPATDARIHFSDGLPPLRNEADGSVHFDRVLDTPGRGFRWDSPGTRMRWRTDSARVAARLRYTARHTGSSRNSTGAFRIDGDAKPGWTFTRPEGADSTLAVTLPAPDDGAMHNYEVILPYGDSVDLLGVEVGADAAWETPTARPGTRYVAFGDSVTHGFTASVVTRTYAFLVAEKNNWELLNLGIGGRGAQAADGDVLASIDAGVISVLIGVNDWQGGAEPETFRDHYRALLDGILAGHPDTPVFLITPLWVPPRWRPEAVRYPLENYRRVIRKLAAERATPRLRVIEGPSLIDHRDDCFDPVAVHPNDAGFAQMAERLAQAMRRNSRKERRP</sequence>
<dbReference type="InterPro" id="IPR051532">
    <property type="entry name" value="Ester_Hydrolysis_Enzymes"/>
</dbReference>
<evidence type="ECO:0000256" key="1">
    <source>
        <dbReference type="SAM" id="SignalP"/>
    </source>
</evidence>
<feature type="chain" id="PRO_5008089132" description="SGNH hydrolase-type esterase domain-containing protein" evidence="1">
    <location>
        <begin position="21"/>
        <end position="363"/>
    </location>
</feature>
<feature type="domain" description="SGNH hydrolase-type esterase" evidence="2">
    <location>
        <begin position="180"/>
        <end position="342"/>
    </location>
</feature>
<keyword evidence="4" id="KW-1185">Reference proteome</keyword>
<organism evidence="3 4">
    <name type="scientific">Termitidicoccus mucosus</name>
    <dbReference type="NCBI Taxonomy" id="1184151"/>
    <lineage>
        <taxon>Bacteria</taxon>
        <taxon>Pseudomonadati</taxon>
        <taxon>Verrucomicrobiota</taxon>
        <taxon>Opitutia</taxon>
        <taxon>Opitutales</taxon>
        <taxon>Opitutaceae</taxon>
        <taxon>Termitidicoccus</taxon>
    </lineage>
</organism>
<dbReference type="InterPro" id="IPR013830">
    <property type="entry name" value="SGNH_hydro"/>
</dbReference>
<dbReference type="GO" id="GO:0004622">
    <property type="term" value="F:phosphatidylcholine lysophospholipase activity"/>
    <property type="evidence" value="ECO:0007669"/>
    <property type="project" value="TreeGrafter"/>
</dbReference>
<evidence type="ECO:0000259" key="2">
    <source>
        <dbReference type="Pfam" id="PF13472"/>
    </source>
</evidence>
<proteinExistence type="predicted"/>
<dbReference type="Pfam" id="PF13472">
    <property type="entry name" value="Lipase_GDSL_2"/>
    <property type="match status" value="1"/>
</dbReference>
<dbReference type="Gene3D" id="3.40.50.1110">
    <property type="entry name" value="SGNH hydrolase"/>
    <property type="match status" value="1"/>
</dbReference>
<evidence type="ECO:0000313" key="4">
    <source>
        <dbReference type="Proteomes" id="UP000078486"/>
    </source>
</evidence>
<gene>
    <name evidence="3" type="ORF">AW736_07810</name>
</gene>
<dbReference type="EMBL" id="LRRQ01000057">
    <property type="protein sequence ID" value="OAM90477.1"/>
    <property type="molecule type" value="Genomic_DNA"/>
</dbReference>
<reference evidence="3 4" key="1">
    <citation type="submission" date="2016-01" db="EMBL/GenBank/DDBJ databases">
        <title>High potential of lignocellulose degradation of a new Verrucomicrobia species.</title>
        <authorList>
            <person name="Wang Y."/>
            <person name="Shi Y."/>
            <person name="Qiu Z."/>
            <person name="Liu S."/>
            <person name="Yang H."/>
        </authorList>
    </citation>
    <scope>NUCLEOTIDE SEQUENCE [LARGE SCALE GENOMIC DNA]</scope>
    <source>
        <strain evidence="3 4">TSB47</strain>
    </source>
</reference>
<dbReference type="Proteomes" id="UP000078486">
    <property type="component" value="Unassembled WGS sequence"/>
</dbReference>
<feature type="signal peptide" evidence="1">
    <location>
        <begin position="1"/>
        <end position="20"/>
    </location>
</feature>
<name>A0A178IMF0_9BACT</name>
<dbReference type="STRING" id="1184151.AW736_07810"/>
<dbReference type="PANTHER" id="PTHR30383:SF5">
    <property type="entry name" value="SGNH HYDROLASE-TYPE ESTERASE DOMAIN-CONTAINING PROTEIN"/>
    <property type="match status" value="1"/>
</dbReference>
<dbReference type="InterPro" id="IPR036514">
    <property type="entry name" value="SGNH_hydro_sf"/>
</dbReference>
<dbReference type="CDD" id="cd00229">
    <property type="entry name" value="SGNH_hydrolase"/>
    <property type="match status" value="1"/>
</dbReference>
<evidence type="ECO:0000313" key="3">
    <source>
        <dbReference type="EMBL" id="OAM90477.1"/>
    </source>
</evidence>
<keyword evidence="1" id="KW-0732">Signal</keyword>